<dbReference type="RefSeq" id="XP_002849922.1">
    <property type="nucleotide sequence ID" value="XM_002849876.1"/>
</dbReference>
<dbReference type="Proteomes" id="UP000002035">
    <property type="component" value="Unassembled WGS sequence"/>
</dbReference>
<dbReference type="VEuPathDB" id="FungiDB:MCYG_00026"/>
<protein>
    <recommendedName>
        <fullName evidence="1">Piwi domain-containing protein</fullName>
    </recommendedName>
</protein>
<name>C5FBF4_ARTOC</name>
<dbReference type="SMART" id="SM00950">
    <property type="entry name" value="Piwi"/>
    <property type="match status" value="1"/>
</dbReference>
<dbReference type="eggNOG" id="KOG1041">
    <property type="taxonomic scope" value="Eukaryota"/>
</dbReference>
<gene>
    <name evidence="2" type="ORF">MCYG_00026</name>
</gene>
<feature type="domain" description="Piwi" evidence="1">
    <location>
        <begin position="573"/>
        <end position="620"/>
    </location>
</feature>
<dbReference type="OrthoDB" id="10252740at2759"/>
<dbReference type="InterPro" id="IPR036397">
    <property type="entry name" value="RNaseH_sf"/>
</dbReference>
<evidence type="ECO:0000313" key="3">
    <source>
        <dbReference type="Proteomes" id="UP000002035"/>
    </source>
</evidence>
<dbReference type="SUPFAM" id="SSF101690">
    <property type="entry name" value="PAZ domain"/>
    <property type="match status" value="1"/>
</dbReference>
<dbReference type="EMBL" id="DS995701">
    <property type="protein sequence ID" value="EEQ27138.1"/>
    <property type="molecule type" value="Genomic_DNA"/>
</dbReference>
<dbReference type="Gene3D" id="3.40.50.2300">
    <property type="match status" value="1"/>
</dbReference>
<dbReference type="Gene3D" id="3.30.420.10">
    <property type="entry name" value="Ribonuclease H-like superfamily/Ribonuclease H"/>
    <property type="match status" value="1"/>
</dbReference>
<evidence type="ECO:0000313" key="2">
    <source>
        <dbReference type="EMBL" id="EEQ27138.1"/>
    </source>
</evidence>
<dbReference type="GO" id="GO:0003676">
    <property type="term" value="F:nucleic acid binding"/>
    <property type="evidence" value="ECO:0007669"/>
    <property type="project" value="InterPro"/>
</dbReference>
<dbReference type="InterPro" id="IPR012337">
    <property type="entry name" value="RNaseH-like_sf"/>
</dbReference>
<dbReference type="Gene3D" id="2.170.260.10">
    <property type="entry name" value="paz domain"/>
    <property type="match status" value="1"/>
</dbReference>
<reference evidence="3" key="1">
    <citation type="journal article" date="2012" name="MBio">
        <title>Comparative genome analysis of Trichophyton rubrum and related dermatophytes reveals candidate genes involved in infection.</title>
        <authorList>
            <person name="Martinez D.A."/>
            <person name="Oliver B.G."/>
            <person name="Graeser Y."/>
            <person name="Goldberg J.M."/>
            <person name="Li W."/>
            <person name="Martinez-Rossi N.M."/>
            <person name="Monod M."/>
            <person name="Shelest E."/>
            <person name="Barton R.C."/>
            <person name="Birch E."/>
            <person name="Brakhage A.A."/>
            <person name="Chen Z."/>
            <person name="Gurr S.J."/>
            <person name="Heiman D."/>
            <person name="Heitman J."/>
            <person name="Kosti I."/>
            <person name="Rossi A."/>
            <person name="Saif S."/>
            <person name="Samalova M."/>
            <person name="Saunders C.W."/>
            <person name="Shea T."/>
            <person name="Summerbell R.C."/>
            <person name="Xu J."/>
            <person name="Young S."/>
            <person name="Zeng Q."/>
            <person name="Birren B.W."/>
            <person name="Cuomo C.A."/>
            <person name="White T.C."/>
        </authorList>
    </citation>
    <scope>NUCLEOTIDE SEQUENCE [LARGE SCALE GENOMIC DNA]</scope>
    <source>
        <strain evidence="3">ATCC MYA-4605 / CBS 113480</strain>
    </source>
</reference>
<dbReference type="PANTHER" id="PTHR22891">
    <property type="entry name" value="EUKARYOTIC TRANSLATION INITIATION FACTOR 2C"/>
    <property type="match status" value="1"/>
</dbReference>
<keyword evidence="3" id="KW-1185">Reference proteome</keyword>
<dbReference type="InterPro" id="IPR003165">
    <property type="entry name" value="Piwi"/>
</dbReference>
<accession>C5FBF4</accession>
<dbReference type="InterPro" id="IPR036085">
    <property type="entry name" value="PAZ_dom_sf"/>
</dbReference>
<proteinExistence type="predicted"/>
<evidence type="ECO:0000259" key="1">
    <source>
        <dbReference type="PROSITE" id="PS50822"/>
    </source>
</evidence>
<dbReference type="SUPFAM" id="SSF53098">
    <property type="entry name" value="Ribonuclease H-like"/>
    <property type="match status" value="2"/>
</dbReference>
<dbReference type="GeneID" id="9223294"/>
<dbReference type="STRING" id="554155.C5FBF4"/>
<dbReference type="AlphaFoldDB" id="C5FBF4"/>
<dbReference type="HOGENOM" id="CLU_412754_0_0_1"/>
<dbReference type="Pfam" id="PF02171">
    <property type="entry name" value="Piwi"/>
    <property type="match status" value="2"/>
</dbReference>
<sequence>MTMMIPICWRMIRVIAILFSTTSKLIYLNTPSCGITKTKYINWISITQIWSVLQYTQQSIELEISKLSLEFFILRIIKARQTAGNRLMQQKLCQFSLRLSVVFSTMIMMCVYPGSSPICRRNCRSYNELTQSWSHLLSVYTFASQIMAIAQATVCYRGRGPPCRQPFTPRCNPGLGGISSPVRHRITEVYEPGYGGVNQTQVKLWVNYFEIRWLGSIALYRYQAFLDKRRRLNDTFRALELDRFLRKVRVQISYLMEGDHLFTSVKTIQYVERRNNVIGSIDNLYVAHNINLLKREQIVVDVGTKGKAVYIPAELCHVVSGQATRHRLSARQTSDMIRVACCRPRPNANAIVKRGLPLMGMASEANGIKRPEDFGIQVARNMLAVAGSILLPPQLVYKYPLKVTKPGSWNLLKNVAFNQLGFFCPDRGVGCLVITHSPGRDTPETAKFMAELGQHMINYGVNWPVEQISTDAIKLTRSEKENEFTKNFADVKYGCHTLCVVPKPPKNGVPGAPLEINLQPSYLANLALKINLKLGGVNHQLEPIRNSQSSSRVMYLGIDMTHPTGTESIPDAPAHYVVLRDESSFTANELQTMTHNLSYVFGRATRSVSIATPAYYADILYEGGRCYLYDTFHRRDHLATAPYDESQSKWLWGVHEDLAETLFYL</sequence>
<dbReference type="PROSITE" id="PS50822">
    <property type="entry name" value="PIWI"/>
    <property type="match status" value="1"/>
</dbReference>
<organism evidence="2 3">
    <name type="scientific">Arthroderma otae (strain ATCC MYA-4605 / CBS 113480)</name>
    <name type="common">Microsporum canis</name>
    <dbReference type="NCBI Taxonomy" id="554155"/>
    <lineage>
        <taxon>Eukaryota</taxon>
        <taxon>Fungi</taxon>
        <taxon>Dikarya</taxon>
        <taxon>Ascomycota</taxon>
        <taxon>Pezizomycotina</taxon>
        <taxon>Eurotiomycetes</taxon>
        <taxon>Eurotiomycetidae</taxon>
        <taxon>Onygenales</taxon>
        <taxon>Arthrodermataceae</taxon>
        <taxon>Microsporum</taxon>
    </lineage>
</organism>